<feature type="compositionally biased region" description="Polar residues" evidence="1">
    <location>
        <begin position="26"/>
        <end position="44"/>
    </location>
</feature>
<dbReference type="Proteomes" id="UP000317977">
    <property type="component" value="Unassembled WGS sequence"/>
</dbReference>
<name>A0A5C6EFJ0_9BACT</name>
<protein>
    <submittedName>
        <fullName evidence="2">Hemin uptake protein hemP</fullName>
    </submittedName>
</protein>
<comment type="caution">
    <text evidence="2">The sequence shown here is derived from an EMBL/GenBank/DDBJ whole genome shotgun (WGS) entry which is preliminary data.</text>
</comment>
<dbReference type="InterPro" id="IPR019600">
    <property type="entry name" value="Hemin_uptake_protein_HemP"/>
</dbReference>
<accession>A0A5C6EFJ0</accession>
<proteinExistence type="predicted"/>
<reference evidence="2 3" key="1">
    <citation type="submission" date="2019-02" db="EMBL/GenBank/DDBJ databases">
        <title>Deep-cultivation of Planctomycetes and their phenomic and genomic characterization uncovers novel biology.</title>
        <authorList>
            <person name="Wiegand S."/>
            <person name="Jogler M."/>
            <person name="Boedeker C."/>
            <person name="Pinto D."/>
            <person name="Vollmers J."/>
            <person name="Rivas-Marin E."/>
            <person name="Kohn T."/>
            <person name="Peeters S.H."/>
            <person name="Heuer A."/>
            <person name="Rast P."/>
            <person name="Oberbeckmann S."/>
            <person name="Bunk B."/>
            <person name="Jeske O."/>
            <person name="Meyerdierks A."/>
            <person name="Storesund J.E."/>
            <person name="Kallscheuer N."/>
            <person name="Luecker S."/>
            <person name="Lage O.M."/>
            <person name="Pohl T."/>
            <person name="Merkel B.J."/>
            <person name="Hornburger P."/>
            <person name="Mueller R.-W."/>
            <person name="Bruemmer F."/>
            <person name="Labrenz M."/>
            <person name="Spormann A.M."/>
            <person name="Op Den Camp H."/>
            <person name="Overmann J."/>
            <person name="Amann R."/>
            <person name="Jetten M.S.M."/>
            <person name="Mascher T."/>
            <person name="Medema M.H."/>
            <person name="Devos D.P."/>
            <person name="Kaster A.-K."/>
            <person name="Ovreas L."/>
            <person name="Rohde M."/>
            <person name="Galperin M.Y."/>
            <person name="Jogler C."/>
        </authorList>
    </citation>
    <scope>NUCLEOTIDE SEQUENCE [LARGE SCALE GENOMIC DNA]</scope>
    <source>
        <strain evidence="2 3">Poly59</strain>
    </source>
</reference>
<organism evidence="2 3">
    <name type="scientific">Rubripirellula reticaptiva</name>
    <dbReference type="NCBI Taxonomy" id="2528013"/>
    <lineage>
        <taxon>Bacteria</taxon>
        <taxon>Pseudomonadati</taxon>
        <taxon>Planctomycetota</taxon>
        <taxon>Planctomycetia</taxon>
        <taxon>Pirellulales</taxon>
        <taxon>Pirellulaceae</taxon>
        <taxon>Rubripirellula</taxon>
    </lineage>
</organism>
<dbReference type="AlphaFoldDB" id="A0A5C6EFJ0"/>
<dbReference type="EMBL" id="SJPX01000005">
    <property type="protein sequence ID" value="TWU47772.1"/>
    <property type="molecule type" value="Genomic_DNA"/>
</dbReference>
<feature type="region of interest" description="Disordered" evidence="1">
    <location>
        <begin position="26"/>
        <end position="61"/>
    </location>
</feature>
<keyword evidence="3" id="KW-1185">Reference proteome</keyword>
<sequence>MLTKIAGASFLLRAVRNNAARATFSNPLTVPMSSQRDANPNEPTASGKAPGIKPATPSGAENSARKILRFSDLARCGDEVWIEYENKLYRLQSTRQGKLILTK</sequence>
<dbReference type="Pfam" id="PF10636">
    <property type="entry name" value="hemP"/>
    <property type="match status" value="1"/>
</dbReference>
<dbReference type="Gene3D" id="2.10.70.10">
    <property type="entry name" value="Complement Module, domain 1"/>
    <property type="match status" value="1"/>
</dbReference>
<evidence type="ECO:0000313" key="2">
    <source>
        <dbReference type="EMBL" id="TWU47772.1"/>
    </source>
</evidence>
<evidence type="ECO:0000256" key="1">
    <source>
        <dbReference type="SAM" id="MobiDB-lite"/>
    </source>
</evidence>
<evidence type="ECO:0000313" key="3">
    <source>
        <dbReference type="Proteomes" id="UP000317977"/>
    </source>
</evidence>
<gene>
    <name evidence="2" type="ORF">Poly59_46130</name>
</gene>